<protein>
    <recommendedName>
        <fullName evidence="2">Peptidase M28 domain-containing protein</fullName>
    </recommendedName>
</protein>
<proteinExistence type="predicted"/>
<reference evidence="1" key="1">
    <citation type="submission" date="2019-08" db="EMBL/GenBank/DDBJ databases">
        <authorList>
            <person name="Kucharzyk K."/>
            <person name="Murdoch R.W."/>
            <person name="Higgins S."/>
            <person name="Loffler F."/>
        </authorList>
    </citation>
    <scope>NUCLEOTIDE SEQUENCE</scope>
</reference>
<dbReference type="SUPFAM" id="SSF53187">
    <property type="entry name" value="Zn-dependent exopeptidases"/>
    <property type="match status" value="1"/>
</dbReference>
<dbReference type="Gene3D" id="3.40.630.10">
    <property type="entry name" value="Zn peptidases"/>
    <property type="match status" value="1"/>
</dbReference>
<dbReference type="AlphaFoldDB" id="A0A645JLC1"/>
<dbReference type="EMBL" id="VSSQ01135701">
    <property type="protein sequence ID" value="MPN60433.1"/>
    <property type="molecule type" value="Genomic_DNA"/>
</dbReference>
<comment type="caution">
    <text evidence="1">The sequence shown here is derived from an EMBL/GenBank/DDBJ whole genome shotgun (WGS) entry which is preliminary data.</text>
</comment>
<name>A0A645JLC1_9ZZZZ</name>
<gene>
    <name evidence="1" type="ORF">SDC9_208161</name>
</gene>
<sequence>MIGSIFAPPYKDTNYVLVLGAEKNGGFAKEILDFSNKYYKLGLEIDYSFYGSRAFADIFYKTSDQNNFVRNKIPAVMFTSGIHAHTYKPTDDADYISYPVMAKRTRLIFCLLYHFMISE</sequence>
<accession>A0A645JLC1</accession>
<organism evidence="1">
    <name type="scientific">bioreactor metagenome</name>
    <dbReference type="NCBI Taxonomy" id="1076179"/>
    <lineage>
        <taxon>unclassified sequences</taxon>
        <taxon>metagenomes</taxon>
        <taxon>ecological metagenomes</taxon>
    </lineage>
</organism>
<evidence type="ECO:0000313" key="1">
    <source>
        <dbReference type="EMBL" id="MPN60433.1"/>
    </source>
</evidence>
<evidence type="ECO:0008006" key="2">
    <source>
        <dbReference type="Google" id="ProtNLM"/>
    </source>
</evidence>